<dbReference type="InterPro" id="IPR000618">
    <property type="entry name" value="Insect_cuticle"/>
</dbReference>
<name>A0ABD1D743_CULPP</name>
<dbReference type="GO" id="GO:0042302">
    <property type="term" value="F:structural constituent of cuticle"/>
    <property type="evidence" value="ECO:0007669"/>
    <property type="project" value="UniProtKB-UniRule"/>
</dbReference>
<feature type="chain" id="PRO_5044780638" evidence="3">
    <location>
        <begin position="35"/>
        <end position="122"/>
    </location>
</feature>
<dbReference type="PROSITE" id="PS00233">
    <property type="entry name" value="CHIT_BIND_RR_1"/>
    <property type="match status" value="1"/>
</dbReference>
<feature type="signal peptide" evidence="3">
    <location>
        <begin position="1"/>
        <end position="34"/>
    </location>
</feature>
<sequence length="122" mass="13275">MFCTRWSLKSSTFKTPVKMKFLIAFAAIVAVALAAPADERDAQVTKYENDHKGIDGYNVAYETSNGIAGKEQAELRTFGDDVAAIVVRGSYSYTGADGQVYTVNYIADENGFQPEAAHIPRA</sequence>
<comment type="caution">
    <text evidence="4">The sequence shown here is derived from an EMBL/GenBank/DDBJ whole genome shotgun (WGS) entry which is preliminary data.</text>
</comment>
<evidence type="ECO:0000313" key="5">
    <source>
        <dbReference type="Proteomes" id="UP001562425"/>
    </source>
</evidence>
<organism evidence="4 5">
    <name type="scientific">Culex pipiens pipiens</name>
    <name type="common">Northern house mosquito</name>
    <dbReference type="NCBI Taxonomy" id="38569"/>
    <lineage>
        <taxon>Eukaryota</taxon>
        <taxon>Metazoa</taxon>
        <taxon>Ecdysozoa</taxon>
        <taxon>Arthropoda</taxon>
        <taxon>Hexapoda</taxon>
        <taxon>Insecta</taxon>
        <taxon>Pterygota</taxon>
        <taxon>Neoptera</taxon>
        <taxon>Endopterygota</taxon>
        <taxon>Diptera</taxon>
        <taxon>Nematocera</taxon>
        <taxon>Culicoidea</taxon>
        <taxon>Culicidae</taxon>
        <taxon>Culicinae</taxon>
        <taxon>Culicini</taxon>
        <taxon>Culex</taxon>
        <taxon>Culex</taxon>
    </lineage>
</organism>
<dbReference type="PANTHER" id="PTHR10380">
    <property type="entry name" value="CUTICLE PROTEIN"/>
    <property type="match status" value="1"/>
</dbReference>
<accession>A0ABD1D743</accession>
<dbReference type="PANTHER" id="PTHR10380:SF218">
    <property type="entry name" value="ADULT CUTICLE PROTEIN 65AA-RELATED"/>
    <property type="match status" value="1"/>
</dbReference>
<protein>
    <submittedName>
        <fullName evidence="4">Uncharacterized protein</fullName>
    </submittedName>
</protein>
<dbReference type="InterPro" id="IPR050468">
    <property type="entry name" value="Cuticle_Struct_Prot"/>
</dbReference>
<gene>
    <name evidence="4" type="ORF">pipiens_011378</name>
</gene>
<reference evidence="4 5" key="1">
    <citation type="submission" date="2024-05" db="EMBL/GenBank/DDBJ databases">
        <title>Culex pipiens pipiens assembly and annotation.</title>
        <authorList>
            <person name="Alout H."/>
            <person name="Durand T."/>
        </authorList>
    </citation>
    <scope>NUCLEOTIDE SEQUENCE [LARGE SCALE GENOMIC DNA]</scope>
    <source>
        <strain evidence="4">HA-2024</strain>
        <tissue evidence="4">Whole body</tissue>
    </source>
</reference>
<dbReference type="Proteomes" id="UP001562425">
    <property type="component" value="Unassembled WGS sequence"/>
</dbReference>
<dbReference type="Pfam" id="PF00379">
    <property type="entry name" value="Chitin_bind_4"/>
    <property type="match status" value="1"/>
</dbReference>
<evidence type="ECO:0000313" key="4">
    <source>
        <dbReference type="EMBL" id="KAL1395269.1"/>
    </source>
</evidence>
<proteinExistence type="predicted"/>
<dbReference type="InterPro" id="IPR031311">
    <property type="entry name" value="CHIT_BIND_RR_consensus"/>
</dbReference>
<dbReference type="PRINTS" id="PR00947">
    <property type="entry name" value="CUTICLE"/>
</dbReference>
<dbReference type="AlphaFoldDB" id="A0ABD1D743"/>
<evidence type="ECO:0000256" key="2">
    <source>
        <dbReference type="PROSITE-ProRule" id="PRU00497"/>
    </source>
</evidence>
<keyword evidence="3" id="KW-0732">Signal</keyword>
<dbReference type="EMBL" id="JBEHCU010007224">
    <property type="protein sequence ID" value="KAL1395269.1"/>
    <property type="molecule type" value="Genomic_DNA"/>
</dbReference>
<evidence type="ECO:0000256" key="1">
    <source>
        <dbReference type="ARBA" id="ARBA00022460"/>
    </source>
</evidence>
<dbReference type="PROSITE" id="PS51155">
    <property type="entry name" value="CHIT_BIND_RR_2"/>
    <property type="match status" value="1"/>
</dbReference>
<keyword evidence="1 2" id="KW-0193">Cuticle</keyword>
<keyword evidence="5" id="KW-1185">Reference proteome</keyword>
<evidence type="ECO:0000256" key="3">
    <source>
        <dbReference type="SAM" id="SignalP"/>
    </source>
</evidence>